<dbReference type="PROSITE" id="PS51257">
    <property type="entry name" value="PROKAR_LIPOPROTEIN"/>
    <property type="match status" value="1"/>
</dbReference>
<proteinExistence type="predicted"/>
<sequence>MLQISKKIIVLFTMLFLMVGCGQTGALYIANSEAAHNDGHFMTSYKKDEN</sequence>
<reference evidence="1" key="2">
    <citation type="submission" date="2021-04" db="EMBL/GenBank/DDBJ databases">
        <authorList>
            <person name="Gilroy R."/>
        </authorList>
    </citation>
    <scope>NUCLEOTIDE SEQUENCE</scope>
    <source>
        <strain evidence="1">CHK160-9182</strain>
    </source>
</reference>
<evidence type="ECO:0000313" key="1">
    <source>
        <dbReference type="EMBL" id="HIW07772.1"/>
    </source>
</evidence>
<comment type="caution">
    <text evidence="1">The sequence shown here is derived from an EMBL/GenBank/DDBJ whole genome shotgun (WGS) entry which is preliminary data.</text>
</comment>
<dbReference type="AlphaFoldDB" id="A0A9D1TVE9"/>
<accession>A0A9D1TVE9</accession>
<dbReference type="Proteomes" id="UP000823934">
    <property type="component" value="Unassembled WGS sequence"/>
</dbReference>
<protein>
    <recommendedName>
        <fullName evidence="3">Lipoprotein</fullName>
    </recommendedName>
</protein>
<name>A0A9D1TVE9_9GAMM</name>
<organism evidence="1 2">
    <name type="scientific">Candidatus Ignatzschineria merdigallinarum</name>
    <dbReference type="NCBI Taxonomy" id="2838621"/>
    <lineage>
        <taxon>Bacteria</taxon>
        <taxon>Pseudomonadati</taxon>
        <taxon>Pseudomonadota</taxon>
        <taxon>Gammaproteobacteria</taxon>
        <taxon>Cardiobacteriales</taxon>
        <taxon>Ignatzschineriaceae</taxon>
        <taxon>Ignatzschineria</taxon>
    </lineage>
</organism>
<reference evidence="1" key="1">
    <citation type="journal article" date="2021" name="PeerJ">
        <title>Extensive microbial diversity within the chicken gut microbiome revealed by metagenomics and culture.</title>
        <authorList>
            <person name="Gilroy R."/>
            <person name="Ravi A."/>
            <person name="Getino M."/>
            <person name="Pursley I."/>
            <person name="Horton D.L."/>
            <person name="Alikhan N.F."/>
            <person name="Baker D."/>
            <person name="Gharbi K."/>
            <person name="Hall N."/>
            <person name="Watson M."/>
            <person name="Adriaenssens E.M."/>
            <person name="Foster-Nyarko E."/>
            <person name="Jarju S."/>
            <person name="Secka A."/>
            <person name="Antonio M."/>
            <person name="Oren A."/>
            <person name="Chaudhuri R.R."/>
            <person name="La Ragione R."/>
            <person name="Hildebrand F."/>
            <person name="Pallen M.J."/>
        </authorList>
    </citation>
    <scope>NUCLEOTIDE SEQUENCE</scope>
    <source>
        <strain evidence="1">CHK160-9182</strain>
    </source>
</reference>
<evidence type="ECO:0000313" key="2">
    <source>
        <dbReference type="Proteomes" id="UP000823934"/>
    </source>
</evidence>
<dbReference type="EMBL" id="DXHP01000233">
    <property type="protein sequence ID" value="HIW07772.1"/>
    <property type="molecule type" value="Genomic_DNA"/>
</dbReference>
<gene>
    <name evidence="1" type="ORF">H9889_10710</name>
</gene>
<evidence type="ECO:0008006" key="3">
    <source>
        <dbReference type="Google" id="ProtNLM"/>
    </source>
</evidence>